<name>A0A9X5I397_9CYAN</name>
<dbReference type="AlphaFoldDB" id="A0A9X5I397"/>
<dbReference type="OrthoDB" id="460469at2"/>
<keyword evidence="3" id="KW-1185">Reference proteome</keyword>
<dbReference type="InterPro" id="IPR002740">
    <property type="entry name" value="EVE_domain"/>
</dbReference>
<evidence type="ECO:0000313" key="3">
    <source>
        <dbReference type="Proteomes" id="UP000031532"/>
    </source>
</evidence>
<dbReference type="RefSeq" id="WP_039715237.1">
    <property type="nucleotide sequence ID" value="NZ_JTJC03000001.1"/>
</dbReference>
<dbReference type="InterPro" id="IPR015947">
    <property type="entry name" value="PUA-like_sf"/>
</dbReference>
<gene>
    <name evidence="2" type="ORF">QH73_0003415</name>
</gene>
<dbReference type="Pfam" id="PF01878">
    <property type="entry name" value="EVE"/>
    <property type="match status" value="1"/>
</dbReference>
<dbReference type="SUPFAM" id="SSF88697">
    <property type="entry name" value="PUA domain-like"/>
    <property type="match status" value="1"/>
</dbReference>
<comment type="caution">
    <text evidence="2">The sequence shown here is derived from an EMBL/GenBank/DDBJ whole genome shotgun (WGS) entry which is preliminary data.</text>
</comment>
<protein>
    <submittedName>
        <fullName evidence="2">EVE domain-containing protein</fullName>
    </submittedName>
</protein>
<sequence length="140" mass="16295">MTNYWLFQGNPKYYRILDAIRELETIPWRVTRYSKEIAVGDGVLVWMAGEKAGIYAIAEVAEPVQALTELPDKDYWLDLSKADSKFHVKIHCIRKLLGQPLRRSELLYDRVLSNLPVIRAPGINYKITPEEWQRVHQLKG</sequence>
<accession>A0A9X5I397</accession>
<reference evidence="2 3" key="1">
    <citation type="journal article" date="2015" name="Genome Announc.">
        <title>Draft Genome Sequence of the Terrestrial Cyanobacterium Scytonema millei VB511283, Isolated from Eastern India.</title>
        <authorList>
            <person name="Sen D."/>
            <person name="Chandrababunaidu M.M."/>
            <person name="Singh D."/>
            <person name="Sanghi N."/>
            <person name="Ghorai A."/>
            <person name="Mishra G.P."/>
            <person name="Madduluri M."/>
            <person name="Adhikary S.P."/>
            <person name="Tripathy S."/>
        </authorList>
    </citation>
    <scope>NUCLEOTIDE SEQUENCE [LARGE SCALE GENOMIC DNA]</scope>
    <source>
        <strain evidence="2 3">VB511283</strain>
    </source>
</reference>
<dbReference type="Proteomes" id="UP000031532">
    <property type="component" value="Unassembled WGS sequence"/>
</dbReference>
<evidence type="ECO:0000259" key="1">
    <source>
        <dbReference type="Pfam" id="PF01878"/>
    </source>
</evidence>
<feature type="domain" description="EVE" evidence="1">
    <location>
        <begin position="3"/>
        <end position="137"/>
    </location>
</feature>
<evidence type="ECO:0000313" key="2">
    <source>
        <dbReference type="EMBL" id="NHC33720.1"/>
    </source>
</evidence>
<proteinExistence type="predicted"/>
<dbReference type="EMBL" id="JTJC03000001">
    <property type="protein sequence ID" value="NHC33720.1"/>
    <property type="molecule type" value="Genomic_DNA"/>
</dbReference>
<organism evidence="2 3">
    <name type="scientific">Scytonema millei VB511283</name>
    <dbReference type="NCBI Taxonomy" id="1245923"/>
    <lineage>
        <taxon>Bacteria</taxon>
        <taxon>Bacillati</taxon>
        <taxon>Cyanobacteriota</taxon>
        <taxon>Cyanophyceae</taxon>
        <taxon>Nostocales</taxon>
        <taxon>Scytonemataceae</taxon>
        <taxon>Scytonema</taxon>
    </lineage>
</organism>
<dbReference type="Gene3D" id="3.10.590.10">
    <property type="entry name" value="ph1033 like domains"/>
    <property type="match status" value="1"/>
</dbReference>